<organism evidence="1 2">
    <name type="scientific">Roseomonas gilardii</name>
    <dbReference type="NCBI Taxonomy" id="257708"/>
    <lineage>
        <taxon>Bacteria</taxon>
        <taxon>Pseudomonadati</taxon>
        <taxon>Pseudomonadota</taxon>
        <taxon>Alphaproteobacteria</taxon>
        <taxon>Acetobacterales</taxon>
        <taxon>Roseomonadaceae</taxon>
        <taxon>Roseomonas</taxon>
    </lineage>
</organism>
<dbReference type="EMBL" id="CP015583">
    <property type="protein sequence ID" value="APT57776.1"/>
    <property type="molecule type" value="Genomic_DNA"/>
</dbReference>
<evidence type="ECO:0000313" key="2">
    <source>
        <dbReference type="Proteomes" id="UP000185494"/>
    </source>
</evidence>
<evidence type="ECO:0000313" key="1">
    <source>
        <dbReference type="EMBL" id="APT57776.1"/>
    </source>
</evidence>
<dbReference type="InterPro" id="IPR012334">
    <property type="entry name" value="Pectin_lyas_fold"/>
</dbReference>
<dbReference type="Proteomes" id="UP000185494">
    <property type="component" value="Chromosome 1"/>
</dbReference>
<reference evidence="1 2" key="1">
    <citation type="submission" date="2016-05" db="EMBL/GenBank/DDBJ databases">
        <title>Complete Genome and Methylome Analysis of Psychrotrophic Bacterial Isolates from Antarctic Lake Untersee.</title>
        <authorList>
            <person name="Fomenkov A."/>
            <person name="Akimov V.N."/>
            <person name="Vasilyeva L.V."/>
            <person name="Andersen D."/>
            <person name="Vincze T."/>
            <person name="Roberts R.J."/>
        </authorList>
    </citation>
    <scope>NUCLEOTIDE SEQUENCE [LARGE SCALE GENOMIC DNA]</scope>
    <source>
        <strain evidence="1 2">U14-5</strain>
    </source>
</reference>
<sequence>MAYPRGRGAQVRLHADEQNVARGGTGNLLMDNILAKRVMEDTGQAADGEGPDGSFGGRLALDEVLLPGGILDWVDPGQFGAVGDGVANDRAALQAAIDAVYVRGGGEILLTKRYLVEGGDLVVRDGVALLGPWRGGGQMQGADYSDIAPAIILNPANPIRLMRHAVVTGFAVLRKGLFKPTTLRDCFRIQDEMTGTAIVLGDAVNYGSNAYGSGFLTGTNANIAADAKVLNMFILGFDLGIYSDFNNRITIRDVYGDCRNGTLIRRCYDVPRFENIHFWPYLTGNTVAAMGRFDVTACAAGTGNVIRLTTAQAHGLQPGDRVNIRDISGVPGAAGRKTISAVSTYWIELAGTAFSGAPVFGATPQVIVWGNRRSGTCFAFESIDWGTLIGSFGYAFDRGFYAHDAVVGMALLGVAFDDHLDVQDTEGVGFDWNGGVYWCSVRGISTSSYHTAIKHRPTNGGRVVASGGLLGGTQVANAQNIQILGGSLELEGVEAAGCNAYIADAATAFRLAGGSFGGVTAQSAASYAKLFRQGQASSAGNSRYTAASTVFDEVGTGGTRRRMELNPDGRTILGARGFGSGNGSRLDLTRATDGATVAVLSVGGGNTPSMTLAGDGTNNPGAALQVGGVGASAVAQAIYPVRQDPSIAAASAVGILGFQASNQGGAATVQYAGITAVADGITAGAEKGRLDVGVLASGTYRVALRLSESRAQVFQPLQVAGYAVADLPPATDYATPAIVYCSNGDGGNPCLAAAIAGVWRRITWGNVVSAS</sequence>
<dbReference type="InterPro" id="IPR011050">
    <property type="entry name" value="Pectin_lyase_fold/virulence"/>
</dbReference>
<name>A0A1L7AG54_9PROT</name>
<proteinExistence type="predicted"/>
<dbReference type="RefSeq" id="WP_075798594.1">
    <property type="nucleotide sequence ID" value="NZ_CP015583.1"/>
</dbReference>
<dbReference type="KEGG" id="rgi:RGI145_12305"/>
<evidence type="ECO:0008006" key="3">
    <source>
        <dbReference type="Google" id="ProtNLM"/>
    </source>
</evidence>
<protein>
    <recommendedName>
        <fullName evidence="3">Pectate lyase superfamily protein domain-containing protein</fullName>
    </recommendedName>
</protein>
<dbReference type="AlphaFoldDB" id="A0A1L7AG54"/>
<dbReference type="STRING" id="257708.RGI145_12305"/>
<dbReference type="SUPFAM" id="SSF51126">
    <property type="entry name" value="Pectin lyase-like"/>
    <property type="match status" value="1"/>
</dbReference>
<accession>A0A1L7AG54</accession>
<dbReference type="Gene3D" id="2.160.20.10">
    <property type="entry name" value="Single-stranded right-handed beta-helix, Pectin lyase-like"/>
    <property type="match status" value="1"/>
</dbReference>
<gene>
    <name evidence="1" type="ORF">RGI145_12305</name>
</gene>